<evidence type="ECO:0000313" key="2">
    <source>
        <dbReference type="EMBL" id="CAH2220285.1"/>
    </source>
</evidence>
<evidence type="ECO:0000313" key="3">
    <source>
        <dbReference type="Proteomes" id="UP001295444"/>
    </source>
</evidence>
<dbReference type="PANTHER" id="PTHR21301">
    <property type="entry name" value="REVERSE TRANSCRIPTASE"/>
    <property type="match status" value="1"/>
</dbReference>
<dbReference type="InterPro" id="IPR058912">
    <property type="entry name" value="HTH_animal"/>
</dbReference>
<name>A0AAD1VL48_PELCU</name>
<reference evidence="2" key="1">
    <citation type="submission" date="2022-03" db="EMBL/GenBank/DDBJ databases">
        <authorList>
            <person name="Alioto T."/>
            <person name="Alioto T."/>
            <person name="Gomez Garrido J."/>
        </authorList>
    </citation>
    <scope>NUCLEOTIDE SEQUENCE</scope>
</reference>
<dbReference type="Pfam" id="PF26215">
    <property type="entry name" value="HTH_animal"/>
    <property type="match status" value="1"/>
</dbReference>
<dbReference type="PANTHER" id="PTHR21301:SF12">
    <property type="match status" value="1"/>
</dbReference>
<keyword evidence="3" id="KW-1185">Reference proteome</keyword>
<dbReference type="Proteomes" id="UP001295444">
    <property type="component" value="Chromosome 01"/>
</dbReference>
<evidence type="ECO:0000259" key="1">
    <source>
        <dbReference type="Pfam" id="PF26215"/>
    </source>
</evidence>
<gene>
    <name evidence="2" type="ORF">PECUL_23A058117</name>
</gene>
<proteinExistence type="predicted"/>
<protein>
    <recommendedName>
        <fullName evidence="1">Helix-turn-helix domain-containing protein</fullName>
    </recommendedName>
</protein>
<feature type="domain" description="Helix-turn-helix" evidence="1">
    <location>
        <begin position="38"/>
        <end position="94"/>
    </location>
</feature>
<organism evidence="2 3">
    <name type="scientific">Pelobates cultripes</name>
    <name type="common">Western spadefoot toad</name>
    <dbReference type="NCBI Taxonomy" id="61616"/>
    <lineage>
        <taxon>Eukaryota</taxon>
        <taxon>Metazoa</taxon>
        <taxon>Chordata</taxon>
        <taxon>Craniata</taxon>
        <taxon>Vertebrata</taxon>
        <taxon>Euteleostomi</taxon>
        <taxon>Amphibia</taxon>
        <taxon>Batrachia</taxon>
        <taxon>Anura</taxon>
        <taxon>Pelobatoidea</taxon>
        <taxon>Pelobatidae</taxon>
        <taxon>Pelobates</taxon>
    </lineage>
</organism>
<dbReference type="AlphaFoldDB" id="A0AAD1VL48"/>
<sequence length="106" mass="12054">MTSTISSDKVHYLDLEISVNNGSIQYCLYTKPSDRNTILHATSAHPKALLKSLPKAQYLRVIRNNSNLEVMEKQITSMTQKFLNRGYPLDQLQEALHMARHNVAPT</sequence>
<dbReference type="EMBL" id="OW240912">
    <property type="protein sequence ID" value="CAH2220285.1"/>
    <property type="molecule type" value="Genomic_DNA"/>
</dbReference>
<accession>A0AAD1VL48</accession>